<evidence type="ECO:0000256" key="1">
    <source>
        <dbReference type="SAM" id="MobiDB-lite"/>
    </source>
</evidence>
<name>A0ABN7VGQ7_GIGMA</name>
<dbReference type="InterPro" id="IPR007224">
    <property type="entry name" value="TIF_Rrn11"/>
</dbReference>
<protein>
    <submittedName>
        <fullName evidence="2">24631_t:CDS:1</fullName>
    </submittedName>
</protein>
<reference evidence="2 3" key="1">
    <citation type="submission" date="2021-06" db="EMBL/GenBank/DDBJ databases">
        <authorList>
            <person name="Kallberg Y."/>
            <person name="Tangrot J."/>
            <person name="Rosling A."/>
        </authorList>
    </citation>
    <scope>NUCLEOTIDE SEQUENCE [LARGE SCALE GENOMIC DNA]</scope>
    <source>
        <strain evidence="2 3">120-4 pot B 10/14</strain>
    </source>
</reference>
<feature type="compositionally biased region" description="Acidic residues" evidence="1">
    <location>
        <begin position="493"/>
        <end position="504"/>
    </location>
</feature>
<organism evidence="2 3">
    <name type="scientific">Gigaspora margarita</name>
    <dbReference type="NCBI Taxonomy" id="4874"/>
    <lineage>
        <taxon>Eukaryota</taxon>
        <taxon>Fungi</taxon>
        <taxon>Fungi incertae sedis</taxon>
        <taxon>Mucoromycota</taxon>
        <taxon>Glomeromycotina</taxon>
        <taxon>Glomeromycetes</taxon>
        <taxon>Diversisporales</taxon>
        <taxon>Gigasporaceae</taxon>
        <taxon>Gigaspora</taxon>
    </lineage>
</organism>
<sequence>MPRNFDFIRSLNDDFFLTVRRAHLINLYELLVTSLSNRNYCRANRVVEILLQCPEVDVTHVWRAAIDVLIHLGNAEKMCIEFFNQMLLHTRCKEEVLLELISFQLHSGKPRDALETLETYLTQTPYKDNPLIFGYTGMLAFALWEQTNVIINGPNATIDQESEDVNEKPVVHGANTIPLDIFYLDLCIEQRARYYELSISSLRISLEMDKSNDMFLIFYTQLLLADDMVDETLDIVRSFCNQNPHIVVGYRLLFNILYKHRNKDSEWVQAGKLYHRMDPFSPPEAVLNPLINYYENFIVNQTSIMDKRQLTEVHYNILELLFQRIENGDNEFEYVKDAIIHFTWLEFFDPQRELIDILLENRAWLRTFFWFPNNKTITCWQYMHYYRMLAVFCGYKSLRKRLANKFNKLKYYILTGEGGEGLRGHLTDFRLKKLSELRENVENIFKYRLNKVVIPEPTSDQLDINSENEDSQSDDVEYISLESDQSDQLDINSENEDSQSDDVEYISLESDQSDQLDVGSENEDAQSDIVSLEDDLYDET</sequence>
<proteinExistence type="predicted"/>
<gene>
    <name evidence="2" type="ORF">GMARGA_LOCUS18554</name>
</gene>
<feature type="region of interest" description="Disordered" evidence="1">
    <location>
        <begin position="482"/>
        <end position="540"/>
    </location>
</feature>
<evidence type="ECO:0000313" key="3">
    <source>
        <dbReference type="Proteomes" id="UP000789901"/>
    </source>
</evidence>
<dbReference type="Proteomes" id="UP000789901">
    <property type="component" value="Unassembled WGS sequence"/>
</dbReference>
<dbReference type="EMBL" id="CAJVQB010014890">
    <property type="protein sequence ID" value="CAG8771384.1"/>
    <property type="molecule type" value="Genomic_DNA"/>
</dbReference>
<keyword evidence="3" id="KW-1185">Reference proteome</keyword>
<feature type="compositionally biased region" description="Acidic residues" evidence="1">
    <location>
        <begin position="520"/>
        <end position="540"/>
    </location>
</feature>
<comment type="caution">
    <text evidence="2">The sequence shown here is derived from an EMBL/GenBank/DDBJ whole genome shotgun (WGS) entry which is preliminary data.</text>
</comment>
<feature type="compositionally biased region" description="Polar residues" evidence="1">
    <location>
        <begin position="482"/>
        <end position="492"/>
    </location>
</feature>
<accession>A0ABN7VGQ7</accession>
<evidence type="ECO:0000313" key="2">
    <source>
        <dbReference type="EMBL" id="CAG8771384.1"/>
    </source>
</evidence>
<dbReference type="Pfam" id="PF04090">
    <property type="entry name" value="Rrn11"/>
    <property type="match status" value="1"/>
</dbReference>